<gene>
    <name evidence="1" type="ORF">MAR_026607</name>
</gene>
<dbReference type="EMBL" id="CP111019">
    <property type="protein sequence ID" value="WAR12427.1"/>
    <property type="molecule type" value="Genomic_DNA"/>
</dbReference>
<protein>
    <submittedName>
        <fullName evidence="1">Uncharacterized protein</fullName>
    </submittedName>
</protein>
<name>A0ABY7ER03_MYAAR</name>
<keyword evidence="2" id="KW-1185">Reference proteome</keyword>
<evidence type="ECO:0000313" key="1">
    <source>
        <dbReference type="EMBL" id="WAR12427.1"/>
    </source>
</evidence>
<dbReference type="Proteomes" id="UP001164746">
    <property type="component" value="Chromosome 8"/>
</dbReference>
<accession>A0ABY7ER03</accession>
<organism evidence="1 2">
    <name type="scientific">Mya arenaria</name>
    <name type="common">Soft-shell clam</name>
    <dbReference type="NCBI Taxonomy" id="6604"/>
    <lineage>
        <taxon>Eukaryota</taxon>
        <taxon>Metazoa</taxon>
        <taxon>Spiralia</taxon>
        <taxon>Lophotrochozoa</taxon>
        <taxon>Mollusca</taxon>
        <taxon>Bivalvia</taxon>
        <taxon>Autobranchia</taxon>
        <taxon>Heteroconchia</taxon>
        <taxon>Euheterodonta</taxon>
        <taxon>Imparidentia</taxon>
        <taxon>Neoheterodontei</taxon>
        <taxon>Myida</taxon>
        <taxon>Myoidea</taxon>
        <taxon>Myidae</taxon>
        <taxon>Mya</taxon>
    </lineage>
</organism>
<evidence type="ECO:0000313" key="2">
    <source>
        <dbReference type="Proteomes" id="UP001164746"/>
    </source>
</evidence>
<sequence>MTRTYGRKDPAASLYSHLVKPSSDVFYDFACNLQEYCLNREKCNIVMTSFMVMPTSVMLLSVHQGFRALNLLILKLYFFYEWNKRERQVYLKKLQVTLAGLKELHNDHDSREDQPNQCRLTALVHLSLWTSYKES</sequence>
<proteinExistence type="predicted"/>
<reference evidence="1" key="1">
    <citation type="submission" date="2022-11" db="EMBL/GenBank/DDBJ databases">
        <title>Centuries of genome instability and evolution in soft-shell clam transmissible cancer (bioRxiv).</title>
        <authorList>
            <person name="Hart S.F.M."/>
            <person name="Yonemitsu M.A."/>
            <person name="Giersch R.M."/>
            <person name="Beal B.F."/>
            <person name="Arriagada G."/>
            <person name="Davis B.W."/>
            <person name="Ostrander E.A."/>
            <person name="Goff S.P."/>
            <person name="Metzger M.J."/>
        </authorList>
    </citation>
    <scope>NUCLEOTIDE SEQUENCE</scope>
    <source>
        <strain evidence="1">MELC-2E11</strain>
        <tissue evidence="1">Siphon/mantle</tissue>
    </source>
</reference>